<protein>
    <submittedName>
        <fullName evidence="2">Uncharacterized protein</fullName>
    </submittedName>
</protein>
<feature type="compositionally biased region" description="Gly residues" evidence="1">
    <location>
        <begin position="61"/>
        <end position="73"/>
    </location>
</feature>
<evidence type="ECO:0000313" key="3">
    <source>
        <dbReference type="Proteomes" id="UP000069850"/>
    </source>
</evidence>
<dbReference type="KEGG" id="mema:MMAB1_0281"/>
<evidence type="ECO:0000256" key="1">
    <source>
        <dbReference type="SAM" id="MobiDB-lite"/>
    </source>
</evidence>
<feature type="region of interest" description="Disordered" evidence="1">
    <location>
        <begin position="52"/>
        <end position="87"/>
    </location>
</feature>
<gene>
    <name evidence="2" type="ORF">MMAB1_0281</name>
</gene>
<organism evidence="2 3">
    <name type="scientific">Methanoculleus bourgensis</name>
    <dbReference type="NCBI Taxonomy" id="83986"/>
    <lineage>
        <taxon>Archaea</taxon>
        <taxon>Methanobacteriati</taxon>
        <taxon>Methanobacteriota</taxon>
        <taxon>Stenosarchaea group</taxon>
        <taxon>Methanomicrobia</taxon>
        <taxon>Methanomicrobiales</taxon>
        <taxon>Methanomicrobiaceae</taxon>
        <taxon>Methanoculleus</taxon>
    </lineage>
</organism>
<sequence length="100" mass="10644">MAVDDQPLGSSGAFHLILWVLVRITNRSREAMVHMKQPSGYALRAARMKTACSPGSPQAGDRGGYHPGVGAGRGSAPPRLIPPPAKPGQFSWEMLAETVH</sequence>
<dbReference type="AlphaFoldDB" id="A0A0X3BH97"/>
<reference evidence="2 3" key="1">
    <citation type="submission" date="2016-01" db="EMBL/GenBank/DDBJ databases">
        <authorList>
            <person name="Manzoor S."/>
        </authorList>
    </citation>
    <scope>NUCLEOTIDE SEQUENCE [LARGE SCALE GENOMIC DNA]</scope>
    <source>
        <strain evidence="2">Methanoculleus sp MAB1</strain>
    </source>
</reference>
<name>A0A0X3BH97_9EURY</name>
<proteinExistence type="predicted"/>
<dbReference type="EMBL" id="LT158599">
    <property type="protein sequence ID" value="CVK31498.1"/>
    <property type="molecule type" value="Genomic_DNA"/>
</dbReference>
<dbReference type="Proteomes" id="UP000069850">
    <property type="component" value="Chromosome 1"/>
</dbReference>
<accession>A0A0X3BH97</accession>
<evidence type="ECO:0000313" key="2">
    <source>
        <dbReference type="EMBL" id="CVK31498.1"/>
    </source>
</evidence>